<sequence length="338" mass="38407">QMGPLECEFLANKFRNMLEMIDNLSSILSAGNVFADMLNFEKFSSLFEVSEDSLLLAATAANKGADQETALSEKGKKKLPGDRKESPKRTRKNKSSETTRESLSKLGCSSAELNNNNHPIYTSNVLPDEFSVLKLKGKYPEWTEDWVLGFIEGDGGFYVDKKAQRFYLKIRQLHVDTLEYIQNYYGFGSISIDSEGYATWTLTAEDQVKTMIQRFNGKIQLSQKHAQFVNWVNCSNEFYGTKFTPLPLAPFAGYNTAWFLGFIEADGSLGLLIKPAENSFKLKFRWYVDQTGERPFLDSCRSFLGYGRISKKLYQQVVSHLPVVIKLFVLKLTRNTLS</sequence>
<feature type="compositionally biased region" description="Basic and acidic residues" evidence="1">
    <location>
        <begin position="71"/>
        <end position="103"/>
    </location>
</feature>
<dbReference type="InterPro" id="IPR004860">
    <property type="entry name" value="LAGLIDADG_dom"/>
</dbReference>
<dbReference type="PANTHER" id="PTHR36181:SF4">
    <property type="entry name" value="LAGLIDADG ENDONUCLEASE"/>
    <property type="match status" value="1"/>
</dbReference>
<feature type="region of interest" description="Disordered" evidence="1">
    <location>
        <begin position="66"/>
        <end position="107"/>
    </location>
</feature>
<dbReference type="GO" id="GO:0004519">
    <property type="term" value="F:endonuclease activity"/>
    <property type="evidence" value="ECO:0007669"/>
    <property type="project" value="InterPro"/>
</dbReference>
<reference evidence="3" key="2">
    <citation type="journal article" date="1998" name="J. Mol. Evol.">
        <title>The mitochondrial genome of Chlorogonium elongatum inferred from the complete sequence.</title>
        <authorList>
            <person name="Kroymann J."/>
            <person name="Zetsche K."/>
        </authorList>
    </citation>
    <scope>NUCLEOTIDE SEQUENCE</scope>
    <source>
        <strain evidence="3">2e</strain>
    </source>
</reference>
<keyword evidence="3" id="KW-0496">Mitochondrion</keyword>
<proteinExistence type="predicted"/>
<dbReference type="SUPFAM" id="SSF55608">
    <property type="entry name" value="Homing endonucleases"/>
    <property type="match status" value="2"/>
</dbReference>
<dbReference type="InterPro" id="IPR051289">
    <property type="entry name" value="LAGLIDADG_Endonuclease"/>
</dbReference>
<geneLocation type="mitochondrion" evidence="3"/>
<protein>
    <submittedName>
        <fullName evidence="3">Intronic ORF5</fullName>
    </submittedName>
</protein>
<organism evidence="3">
    <name type="scientific">Chlorogonium elongatum</name>
    <dbReference type="NCBI Taxonomy" id="52029"/>
    <lineage>
        <taxon>Eukaryota</taxon>
        <taxon>Viridiplantae</taxon>
        <taxon>Chlorophyta</taxon>
        <taxon>core chlorophytes</taxon>
        <taxon>Chlorophyceae</taxon>
        <taxon>CS clade</taxon>
        <taxon>Chlamydomonadales</taxon>
        <taxon>Haematococcaceae</taxon>
        <taxon>Chlorogonium</taxon>
    </lineage>
</organism>
<evidence type="ECO:0000313" key="3">
    <source>
        <dbReference type="EMBL" id="CAA73992.1"/>
    </source>
</evidence>
<feature type="non-terminal residue" evidence="3">
    <location>
        <position position="1"/>
    </location>
</feature>
<name>O79866_9CHLO</name>
<dbReference type="PIR" id="T13883">
    <property type="entry name" value="T13883"/>
</dbReference>
<evidence type="ECO:0000259" key="2">
    <source>
        <dbReference type="Pfam" id="PF00961"/>
    </source>
</evidence>
<dbReference type="AlphaFoldDB" id="O79866"/>
<accession>O79866</accession>
<evidence type="ECO:0000256" key="1">
    <source>
        <dbReference type="SAM" id="MobiDB-lite"/>
    </source>
</evidence>
<dbReference type="GO" id="GO:0005739">
    <property type="term" value="C:mitochondrion"/>
    <property type="evidence" value="ECO:0007669"/>
    <property type="project" value="UniProtKB-ARBA"/>
</dbReference>
<dbReference type="Gene3D" id="3.10.28.10">
    <property type="entry name" value="Homing endonucleases"/>
    <property type="match status" value="2"/>
</dbReference>
<dbReference type="EMBL" id="Y13644">
    <property type="protein sequence ID" value="CAA73992.1"/>
    <property type="molecule type" value="Genomic_DNA"/>
</dbReference>
<dbReference type="InterPro" id="IPR027434">
    <property type="entry name" value="Homing_endonucl"/>
</dbReference>
<dbReference type="PANTHER" id="PTHR36181">
    <property type="entry name" value="INTRON-ENCODED ENDONUCLEASE AI3-RELATED"/>
    <property type="match status" value="1"/>
</dbReference>
<reference evidence="3" key="1">
    <citation type="thesis" date="1997" institute="Universitaet Giessen" country="Tectum Verlag, Marburg, FRG">
        <authorList>
            <person name="Kroymann J."/>
        </authorList>
    </citation>
    <scope>NUCLEOTIDE SEQUENCE</scope>
    <source>
        <strain evidence="3">2e</strain>
    </source>
</reference>
<feature type="domain" description="Homing endonuclease LAGLIDADG" evidence="2">
    <location>
        <begin position="148"/>
        <end position="233"/>
    </location>
</feature>
<dbReference type="Pfam" id="PF00961">
    <property type="entry name" value="LAGLIDADG_1"/>
    <property type="match status" value="1"/>
</dbReference>